<accession>A0AA39UN46</accession>
<dbReference type="Proteomes" id="UP001175228">
    <property type="component" value="Unassembled WGS sequence"/>
</dbReference>
<comment type="caution">
    <text evidence="1">The sequence shown here is derived from an EMBL/GenBank/DDBJ whole genome shotgun (WGS) entry which is preliminary data.</text>
</comment>
<sequence>MGRNVSTKEHHSSLLGFTPFSQADFFGTLSAACYEKRGARTDIVGIILALYELRPILACGNAVLTRIEQGYSLKCHVSMSQETRECCGKKMYQTQKQDSQIFAREN</sequence>
<dbReference type="AlphaFoldDB" id="A0AA39UN46"/>
<proteinExistence type="predicted"/>
<evidence type="ECO:0000313" key="1">
    <source>
        <dbReference type="EMBL" id="KAK0485595.1"/>
    </source>
</evidence>
<evidence type="ECO:0000313" key="2">
    <source>
        <dbReference type="Proteomes" id="UP001175228"/>
    </source>
</evidence>
<dbReference type="EMBL" id="JAUEPU010000048">
    <property type="protein sequence ID" value="KAK0485595.1"/>
    <property type="molecule type" value="Genomic_DNA"/>
</dbReference>
<reference evidence="1" key="1">
    <citation type="submission" date="2023-06" db="EMBL/GenBank/DDBJ databases">
        <authorList>
            <consortium name="Lawrence Berkeley National Laboratory"/>
            <person name="Ahrendt S."/>
            <person name="Sahu N."/>
            <person name="Indic B."/>
            <person name="Wong-Bajracharya J."/>
            <person name="Merenyi Z."/>
            <person name="Ke H.-M."/>
            <person name="Monk M."/>
            <person name="Kocsube S."/>
            <person name="Drula E."/>
            <person name="Lipzen A."/>
            <person name="Balint B."/>
            <person name="Henrissat B."/>
            <person name="Andreopoulos B."/>
            <person name="Martin F.M."/>
            <person name="Harder C.B."/>
            <person name="Rigling D."/>
            <person name="Ford K.L."/>
            <person name="Foster G.D."/>
            <person name="Pangilinan J."/>
            <person name="Papanicolaou A."/>
            <person name="Barry K."/>
            <person name="LaButti K."/>
            <person name="Viragh M."/>
            <person name="Koriabine M."/>
            <person name="Yan M."/>
            <person name="Riley R."/>
            <person name="Champramary S."/>
            <person name="Plett K.L."/>
            <person name="Tsai I.J."/>
            <person name="Slot J."/>
            <person name="Sipos G."/>
            <person name="Plett J."/>
            <person name="Nagy L.G."/>
            <person name="Grigoriev I.V."/>
        </authorList>
    </citation>
    <scope>NUCLEOTIDE SEQUENCE</scope>
    <source>
        <strain evidence="1">HWK02</strain>
    </source>
</reference>
<keyword evidence="2" id="KW-1185">Reference proteome</keyword>
<gene>
    <name evidence="1" type="ORF">EDD18DRAFT_1335771</name>
</gene>
<organism evidence="1 2">
    <name type="scientific">Armillaria luteobubalina</name>
    <dbReference type="NCBI Taxonomy" id="153913"/>
    <lineage>
        <taxon>Eukaryota</taxon>
        <taxon>Fungi</taxon>
        <taxon>Dikarya</taxon>
        <taxon>Basidiomycota</taxon>
        <taxon>Agaricomycotina</taxon>
        <taxon>Agaricomycetes</taxon>
        <taxon>Agaricomycetidae</taxon>
        <taxon>Agaricales</taxon>
        <taxon>Marasmiineae</taxon>
        <taxon>Physalacriaceae</taxon>
        <taxon>Armillaria</taxon>
    </lineage>
</organism>
<name>A0AA39UN46_9AGAR</name>
<protein>
    <submittedName>
        <fullName evidence="1">Uncharacterized protein</fullName>
    </submittedName>
</protein>